<gene>
    <name evidence="1" type="ORF">RB653_003656</name>
</gene>
<dbReference type="SUPFAM" id="SSF48264">
    <property type="entry name" value="Cytochrome P450"/>
    <property type="match status" value="1"/>
</dbReference>
<keyword evidence="2" id="KW-1185">Reference proteome</keyword>
<evidence type="ECO:0000313" key="1">
    <source>
        <dbReference type="EMBL" id="KAK5582073.1"/>
    </source>
</evidence>
<feature type="non-terminal residue" evidence="1">
    <location>
        <position position="1"/>
    </location>
</feature>
<name>A0AAN7U8E6_9MYCE</name>
<dbReference type="Pfam" id="PF00067">
    <property type="entry name" value="p450"/>
    <property type="match status" value="1"/>
</dbReference>
<dbReference type="GO" id="GO:0020037">
    <property type="term" value="F:heme binding"/>
    <property type="evidence" value="ECO:0007669"/>
    <property type="project" value="InterPro"/>
</dbReference>
<dbReference type="EMBL" id="JAVFKY010000001">
    <property type="protein sequence ID" value="KAK5582073.1"/>
    <property type="molecule type" value="Genomic_DNA"/>
</dbReference>
<dbReference type="GO" id="GO:0004497">
    <property type="term" value="F:monooxygenase activity"/>
    <property type="evidence" value="ECO:0007669"/>
    <property type="project" value="InterPro"/>
</dbReference>
<dbReference type="GO" id="GO:0016705">
    <property type="term" value="F:oxidoreductase activity, acting on paired donors, with incorporation or reduction of molecular oxygen"/>
    <property type="evidence" value="ECO:0007669"/>
    <property type="project" value="InterPro"/>
</dbReference>
<proteinExistence type="predicted"/>
<dbReference type="Gene3D" id="1.10.630.10">
    <property type="entry name" value="Cytochrome P450"/>
    <property type="match status" value="1"/>
</dbReference>
<dbReference type="InterPro" id="IPR001128">
    <property type="entry name" value="Cyt_P450"/>
</dbReference>
<protein>
    <recommendedName>
        <fullName evidence="3">Cytochrome P450</fullName>
    </recommendedName>
</protein>
<evidence type="ECO:0000313" key="2">
    <source>
        <dbReference type="Proteomes" id="UP001344447"/>
    </source>
</evidence>
<dbReference type="Proteomes" id="UP001344447">
    <property type="component" value="Unassembled WGS sequence"/>
</dbReference>
<reference evidence="1 2" key="1">
    <citation type="submission" date="2023-11" db="EMBL/GenBank/DDBJ databases">
        <title>Dfirmibasis_genome.</title>
        <authorList>
            <person name="Edelbroek B."/>
            <person name="Kjellin J."/>
            <person name="Jerlstrom-Hultqvist J."/>
            <person name="Soderbom F."/>
        </authorList>
    </citation>
    <scope>NUCLEOTIDE SEQUENCE [LARGE SCALE GENOMIC DNA]</scope>
    <source>
        <strain evidence="1 2">TNS-C-14</strain>
    </source>
</reference>
<accession>A0AAN7U8E6</accession>
<dbReference type="InterPro" id="IPR036396">
    <property type="entry name" value="Cyt_P450_sf"/>
</dbReference>
<evidence type="ECO:0008006" key="3">
    <source>
        <dbReference type="Google" id="ProtNLM"/>
    </source>
</evidence>
<organism evidence="1 2">
    <name type="scientific">Dictyostelium firmibasis</name>
    <dbReference type="NCBI Taxonomy" id="79012"/>
    <lineage>
        <taxon>Eukaryota</taxon>
        <taxon>Amoebozoa</taxon>
        <taxon>Evosea</taxon>
        <taxon>Eumycetozoa</taxon>
        <taxon>Dictyostelia</taxon>
        <taxon>Dictyosteliales</taxon>
        <taxon>Dictyosteliaceae</taxon>
        <taxon>Dictyostelium</taxon>
    </lineage>
</organism>
<comment type="caution">
    <text evidence="1">The sequence shown here is derived from an EMBL/GenBank/DDBJ whole genome shotgun (WGS) entry which is preliminary data.</text>
</comment>
<dbReference type="GO" id="GO:0005506">
    <property type="term" value="F:iron ion binding"/>
    <property type="evidence" value="ECO:0007669"/>
    <property type="project" value="InterPro"/>
</dbReference>
<dbReference type="AlphaFoldDB" id="A0AAN7U8E6"/>
<sequence>YKLYRPRFKNELEGPSFPIPFFGNSLQFGNNKVLYFHKIEKFFKKGIFRVWIGEKFTVVITDPTIEKEILKEIFNEKQKNNKRDNFLSNLKSDLINVVFNESIINLIQSMNCSLKNNDKFKPKSYCLIYSFSIIFKLLFNLDLKNENYKEIKQIMKLVNEINKDKDNLNKKDLNSIINFIENQYNYHLSKLGDRFVFTKFS</sequence>